<proteinExistence type="predicted"/>
<evidence type="ECO:0000313" key="2">
    <source>
        <dbReference type="Proteomes" id="UP000746535"/>
    </source>
</evidence>
<dbReference type="Proteomes" id="UP000746535">
    <property type="component" value="Unassembled WGS sequence"/>
</dbReference>
<gene>
    <name evidence="1" type="ORF">HBH25_22660</name>
</gene>
<dbReference type="EMBL" id="JAAVJI010000030">
    <property type="protein sequence ID" value="NJP03625.1"/>
    <property type="molecule type" value="Genomic_DNA"/>
</dbReference>
<dbReference type="RefSeq" id="WP_168086194.1">
    <property type="nucleotide sequence ID" value="NZ_JAAVJI010000030.1"/>
</dbReference>
<reference evidence="1 2" key="1">
    <citation type="submission" date="2020-03" db="EMBL/GenBank/DDBJ databases">
        <authorList>
            <person name="Wang L."/>
            <person name="He N."/>
            <person name="Li Y."/>
            <person name="Fang Y."/>
            <person name="Zhang F."/>
        </authorList>
    </citation>
    <scope>NUCLEOTIDE SEQUENCE [LARGE SCALE GENOMIC DNA]</scope>
    <source>
        <strain evidence="2">hsmgli-8</strain>
    </source>
</reference>
<organism evidence="1 2">
    <name type="scientific">Pseudomonas quercus</name>
    <dbReference type="NCBI Taxonomy" id="2722792"/>
    <lineage>
        <taxon>Bacteria</taxon>
        <taxon>Pseudomonadati</taxon>
        <taxon>Pseudomonadota</taxon>
        <taxon>Gammaproteobacteria</taxon>
        <taxon>Pseudomonadales</taxon>
        <taxon>Pseudomonadaceae</taxon>
        <taxon>Pseudomonas</taxon>
    </lineage>
</organism>
<name>A0ABX0YKZ4_9PSED</name>
<keyword evidence="2" id="KW-1185">Reference proteome</keyword>
<accession>A0ABX0YKZ4</accession>
<sequence length="113" mass="12688">MHSLNHIPWSESIAVRLELTVTTESEISLAIFDRHTNYLVLRTHDIEGKLSSLDWFDRIFWKVTIDGAPATEQAFSALEEDKCDLGIDARNCTLVLGSAVSVTKCNTQDKVTH</sequence>
<evidence type="ECO:0000313" key="1">
    <source>
        <dbReference type="EMBL" id="NJP03625.1"/>
    </source>
</evidence>
<comment type="caution">
    <text evidence="1">The sequence shown here is derived from an EMBL/GenBank/DDBJ whole genome shotgun (WGS) entry which is preliminary data.</text>
</comment>
<protein>
    <submittedName>
        <fullName evidence="1">Uncharacterized protein</fullName>
    </submittedName>
</protein>